<sequence length="153" mass="17075">MYGSRKRTTVSRDATALPTPAHSRRISCRNVGTRGETGEGAQDVARRPTISILSHPPLPPNPAPHHRQSPALSIRPRELSSRAYGHHRQKLRLNGMTPQLKMAIRYAPATPPRRSLIDPPAESHSVEIATTRRRPPLRGAPVEKISFLLQLKW</sequence>
<gene>
    <name evidence="2" type="ORF">IPOD504_LOCUS3272</name>
</gene>
<organism evidence="2 3">
    <name type="scientific">Iphiclides podalirius</name>
    <name type="common">scarce swallowtail</name>
    <dbReference type="NCBI Taxonomy" id="110791"/>
    <lineage>
        <taxon>Eukaryota</taxon>
        <taxon>Metazoa</taxon>
        <taxon>Ecdysozoa</taxon>
        <taxon>Arthropoda</taxon>
        <taxon>Hexapoda</taxon>
        <taxon>Insecta</taxon>
        <taxon>Pterygota</taxon>
        <taxon>Neoptera</taxon>
        <taxon>Endopterygota</taxon>
        <taxon>Lepidoptera</taxon>
        <taxon>Glossata</taxon>
        <taxon>Ditrysia</taxon>
        <taxon>Papilionoidea</taxon>
        <taxon>Papilionidae</taxon>
        <taxon>Papilioninae</taxon>
        <taxon>Iphiclides</taxon>
    </lineage>
</organism>
<feature type="region of interest" description="Disordered" evidence="1">
    <location>
        <begin position="1"/>
        <end position="70"/>
    </location>
</feature>
<proteinExistence type="predicted"/>
<protein>
    <submittedName>
        <fullName evidence="2">Uncharacterized protein</fullName>
    </submittedName>
</protein>
<evidence type="ECO:0000313" key="3">
    <source>
        <dbReference type="Proteomes" id="UP000837857"/>
    </source>
</evidence>
<evidence type="ECO:0000313" key="2">
    <source>
        <dbReference type="EMBL" id="CAH2041591.1"/>
    </source>
</evidence>
<reference evidence="2" key="1">
    <citation type="submission" date="2022-03" db="EMBL/GenBank/DDBJ databases">
        <authorList>
            <person name="Martin H S."/>
        </authorList>
    </citation>
    <scope>NUCLEOTIDE SEQUENCE</scope>
</reference>
<name>A0ABN8HZ60_9NEOP</name>
<accession>A0ABN8HZ60</accession>
<keyword evidence="3" id="KW-1185">Reference proteome</keyword>
<feature type="non-terminal residue" evidence="2">
    <location>
        <position position="153"/>
    </location>
</feature>
<evidence type="ECO:0000256" key="1">
    <source>
        <dbReference type="SAM" id="MobiDB-lite"/>
    </source>
</evidence>
<dbReference type="Proteomes" id="UP000837857">
    <property type="component" value="Chromosome 13"/>
</dbReference>
<dbReference type="EMBL" id="OW152825">
    <property type="protein sequence ID" value="CAH2041591.1"/>
    <property type="molecule type" value="Genomic_DNA"/>
</dbReference>